<keyword evidence="2" id="KW-1185">Reference proteome</keyword>
<name>X6NYT3_RETFI</name>
<sequence>MAEAIGQTCHGYNMPLYRDTLNEFISIESWKKLLQKTRFGFQSLCKQVNYDSVEPVRRLAAKKRANEIIENIDKFQTPVVVLHFTVNWNWEYFWQALSRHYRDIFHDFNATKIYLDRITYNPIVAHWKNKFDTWLSQHNPEMFRQHKLPPFLRKNFTFCNRKD</sequence>
<organism evidence="1 2">
    <name type="scientific">Reticulomyxa filosa</name>
    <dbReference type="NCBI Taxonomy" id="46433"/>
    <lineage>
        <taxon>Eukaryota</taxon>
        <taxon>Sar</taxon>
        <taxon>Rhizaria</taxon>
        <taxon>Retaria</taxon>
        <taxon>Foraminifera</taxon>
        <taxon>Monothalamids</taxon>
        <taxon>Reticulomyxidae</taxon>
        <taxon>Reticulomyxa</taxon>
    </lineage>
</organism>
<evidence type="ECO:0000313" key="2">
    <source>
        <dbReference type="Proteomes" id="UP000023152"/>
    </source>
</evidence>
<comment type="caution">
    <text evidence="1">The sequence shown here is derived from an EMBL/GenBank/DDBJ whole genome shotgun (WGS) entry which is preliminary data.</text>
</comment>
<dbReference type="EMBL" id="ASPP01005482">
    <property type="protein sequence ID" value="ETO30427.1"/>
    <property type="molecule type" value="Genomic_DNA"/>
</dbReference>
<dbReference type="Proteomes" id="UP000023152">
    <property type="component" value="Unassembled WGS sequence"/>
</dbReference>
<evidence type="ECO:0000313" key="1">
    <source>
        <dbReference type="EMBL" id="ETO30427.1"/>
    </source>
</evidence>
<accession>X6NYT3</accession>
<gene>
    <name evidence="1" type="ORF">RFI_06695</name>
</gene>
<reference evidence="1 2" key="1">
    <citation type="journal article" date="2013" name="Curr. Biol.">
        <title>The Genome of the Foraminiferan Reticulomyxa filosa.</title>
        <authorList>
            <person name="Glockner G."/>
            <person name="Hulsmann N."/>
            <person name="Schleicher M."/>
            <person name="Noegel A.A."/>
            <person name="Eichinger L."/>
            <person name="Gallinger C."/>
            <person name="Pawlowski J."/>
            <person name="Sierra R."/>
            <person name="Euteneuer U."/>
            <person name="Pillet L."/>
            <person name="Moustafa A."/>
            <person name="Platzer M."/>
            <person name="Groth M."/>
            <person name="Szafranski K."/>
            <person name="Schliwa M."/>
        </authorList>
    </citation>
    <scope>NUCLEOTIDE SEQUENCE [LARGE SCALE GENOMIC DNA]</scope>
</reference>
<proteinExistence type="predicted"/>
<protein>
    <submittedName>
        <fullName evidence="1">Uncharacterized protein</fullName>
    </submittedName>
</protein>
<dbReference type="AlphaFoldDB" id="X6NYT3"/>